<accession>G2Y1Y7</accession>
<sequence>MAAGELTGGVEMKCESHFDCLATTQSLSSMGAHACFCTRSGPRTQSDWK</sequence>
<dbReference type="InParanoid" id="G2Y1Y7"/>
<dbReference type="EMBL" id="FQ790282">
    <property type="protein sequence ID" value="CCD46677.1"/>
    <property type="molecule type" value="Genomic_DNA"/>
</dbReference>
<dbReference type="Proteomes" id="UP000008177">
    <property type="component" value="Unplaced contigs"/>
</dbReference>
<organism evidence="1 2">
    <name type="scientific">Botryotinia fuckeliana (strain T4)</name>
    <name type="common">Noble rot fungus</name>
    <name type="synonym">Botrytis cinerea</name>
    <dbReference type="NCBI Taxonomy" id="999810"/>
    <lineage>
        <taxon>Eukaryota</taxon>
        <taxon>Fungi</taxon>
        <taxon>Dikarya</taxon>
        <taxon>Ascomycota</taxon>
        <taxon>Pezizomycotina</taxon>
        <taxon>Leotiomycetes</taxon>
        <taxon>Helotiales</taxon>
        <taxon>Sclerotiniaceae</taxon>
        <taxon>Botrytis</taxon>
    </lineage>
</organism>
<gene>
    <name evidence="1" type="ORF">BofuT4_uP042880.1</name>
</gene>
<proteinExistence type="predicted"/>
<evidence type="ECO:0000313" key="2">
    <source>
        <dbReference type="Proteomes" id="UP000008177"/>
    </source>
</evidence>
<reference evidence="2" key="1">
    <citation type="journal article" date="2011" name="PLoS Genet.">
        <title>Genomic analysis of the necrotrophic fungal pathogens Sclerotinia sclerotiorum and Botrytis cinerea.</title>
        <authorList>
            <person name="Amselem J."/>
            <person name="Cuomo C.A."/>
            <person name="van Kan J.A."/>
            <person name="Viaud M."/>
            <person name="Benito E.P."/>
            <person name="Couloux A."/>
            <person name="Coutinho P.M."/>
            <person name="de Vries R.P."/>
            <person name="Dyer P.S."/>
            <person name="Fillinger S."/>
            <person name="Fournier E."/>
            <person name="Gout L."/>
            <person name="Hahn M."/>
            <person name="Kohn L."/>
            <person name="Lapalu N."/>
            <person name="Plummer K.M."/>
            <person name="Pradier J.M."/>
            <person name="Quevillon E."/>
            <person name="Sharon A."/>
            <person name="Simon A."/>
            <person name="ten Have A."/>
            <person name="Tudzynski B."/>
            <person name="Tudzynski P."/>
            <person name="Wincker P."/>
            <person name="Andrew M."/>
            <person name="Anthouard V."/>
            <person name="Beever R.E."/>
            <person name="Beffa R."/>
            <person name="Benoit I."/>
            <person name="Bouzid O."/>
            <person name="Brault B."/>
            <person name="Chen Z."/>
            <person name="Choquer M."/>
            <person name="Collemare J."/>
            <person name="Cotton P."/>
            <person name="Danchin E.G."/>
            <person name="Da Silva C."/>
            <person name="Gautier A."/>
            <person name="Giraud C."/>
            <person name="Giraud T."/>
            <person name="Gonzalez C."/>
            <person name="Grossetete S."/>
            <person name="Guldener U."/>
            <person name="Henrissat B."/>
            <person name="Howlett B.J."/>
            <person name="Kodira C."/>
            <person name="Kretschmer M."/>
            <person name="Lappartient A."/>
            <person name="Leroch M."/>
            <person name="Levis C."/>
            <person name="Mauceli E."/>
            <person name="Neuveglise C."/>
            <person name="Oeser B."/>
            <person name="Pearson M."/>
            <person name="Poulain J."/>
            <person name="Poussereau N."/>
            <person name="Quesneville H."/>
            <person name="Rascle C."/>
            <person name="Schumacher J."/>
            <person name="Segurens B."/>
            <person name="Sexton A."/>
            <person name="Silva E."/>
            <person name="Sirven C."/>
            <person name="Soanes D.M."/>
            <person name="Talbot N.J."/>
            <person name="Templeton M."/>
            <person name="Yandava C."/>
            <person name="Yarden O."/>
            <person name="Zeng Q."/>
            <person name="Rollins J.A."/>
            <person name="Lebrun M.H."/>
            <person name="Dickman M."/>
        </authorList>
    </citation>
    <scope>NUCLEOTIDE SEQUENCE [LARGE SCALE GENOMIC DNA]</scope>
    <source>
        <strain evidence="2">T4</strain>
    </source>
</reference>
<dbReference type="HOGENOM" id="CLU_3142854_0_0_1"/>
<protein>
    <submittedName>
        <fullName evidence="1">Uncharacterized protein</fullName>
    </submittedName>
</protein>
<name>G2Y1Y7_BOTF4</name>
<dbReference type="AlphaFoldDB" id="G2Y1Y7"/>
<evidence type="ECO:0000313" key="1">
    <source>
        <dbReference type="EMBL" id="CCD46677.1"/>
    </source>
</evidence>